<evidence type="ECO:0000313" key="2">
    <source>
        <dbReference type="Proteomes" id="UP000704712"/>
    </source>
</evidence>
<gene>
    <name evidence="1" type="ORF">GN958_ATG19229</name>
</gene>
<dbReference type="InterPro" id="IPR027417">
    <property type="entry name" value="P-loop_NTPase"/>
</dbReference>
<protein>
    <recommendedName>
        <fullName evidence="3">Crinkler (CRN) family protein</fullName>
    </recommendedName>
</protein>
<accession>A0A8S9TRS6</accession>
<dbReference type="Proteomes" id="UP000704712">
    <property type="component" value="Unassembled WGS sequence"/>
</dbReference>
<dbReference type="SUPFAM" id="SSF52540">
    <property type="entry name" value="P-loop containing nucleoside triphosphate hydrolases"/>
    <property type="match status" value="1"/>
</dbReference>
<dbReference type="PANTHER" id="PTHR33129">
    <property type="entry name" value="PROTEIN KINASE DOMAIN-CONTAINING PROTEIN-RELATED"/>
    <property type="match status" value="1"/>
</dbReference>
<dbReference type="EMBL" id="JAACNO010002717">
    <property type="protein sequence ID" value="KAF4131585.1"/>
    <property type="molecule type" value="Genomic_DNA"/>
</dbReference>
<evidence type="ECO:0008006" key="3">
    <source>
        <dbReference type="Google" id="ProtNLM"/>
    </source>
</evidence>
<name>A0A8S9TRS6_PHYIN</name>
<reference evidence="1" key="1">
    <citation type="submission" date="2020-03" db="EMBL/GenBank/DDBJ databases">
        <title>Hybrid Assembly of Korean Phytophthora infestans isolates.</title>
        <authorList>
            <person name="Prokchorchik M."/>
            <person name="Lee Y."/>
            <person name="Seo J."/>
            <person name="Cho J.-H."/>
            <person name="Park Y.-E."/>
            <person name="Jang D.-C."/>
            <person name="Im J.-S."/>
            <person name="Choi J.-G."/>
            <person name="Park H.-J."/>
            <person name="Lee G.-B."/>
            <person name="Lee Y.-G."/>
            <person name="Hong S.-Y."/>
            <person name="Cho K."/>
            <person name="Sohn K.H."/>
        </authorList>
    </citation>
    <scope>NUCLEOTIDE SEQUENCE</scope>
    <source>
        <strain evidence="1">KR_2_A2</strain>
    </source>
</reference>
<dbReference type="PANTHER" id="PTHR33129:SF1">
    <property type="entry name" value="ATP-BINDING PROTEIN"/>
    <property type="match status" value="1"/>
</dbReference>
<proteinExistence type="predicted"/>
<dbReference type="AlphaFoldDB" id="A0A8S9TRS6"/>
<evidence type="ECO:0000313" key="1">
    <source>
        <dbReference type="EMBL" id="KAF4131585.1"/>
    </source>
</evidence>
<organism evidence="1 2">
    <name type="scientific">Phytophthora infestans</name>
    <name type="common">Potato late blight agent</name>
    <name type="synonym">Botrytis infestans</name>
    <dbReference type="NCBI Taxonomy" id="4787"/>
    <lineage>
        <taxon>Eukaryota</taxon>
        <taxon>Sar</taxon>
        <taxon>Stramenopiles</taxon>
        <taxon>Oomycota</taxon>
        <taxon>Peronosporomycetes</taxon>
        <taxon>Peronosporales</taxon>
        <taxon>Peronosporaceae</taxon>
        <taxon>Phytophthora</taxon>
    </lineage>
</organism>
<sequence length="588" mass="67514">MMAVAATLDLETWDVGGVALNVCNVEPDFPQWLYVRKETLDIIQIFKDHIKKGLNTVFVGTPGVGKSTLVVLFALYMALCQQKRIILFRKVKGKGSSVLYMDASNRRYWRKERAELSDLDLVNGEGFELILDGFTQEDVKNNFGRLTRFLPFWSSSDLNNIGVHFRWAENDIKEKYFYSGGNLRDFLSPKIKAKDLIDRALGRVDENDTELLHTQYARGPMKQVDWLQMTSIRPDPANTKNLDKYKLSSSWVSAITSEYALRQLGNIITPSYYEKLWSKGRVLGDDALMGIAFENYVHAMARDRKEIELQVREYDRTKQHEYTYAPLELKASTYRNEGRDEAECEAMMQQQSGVDYWYPLDRCLATIDSVAKLSMDGQDVVGLIQITKSVKHSIDAKALDKYAALFPDTASVRYIALVPDRETSDKFRLYPADPPTQTLLHVATSEIHAQTVLTKRKTYVHSKVGSTEYEELVDAFKVKVVPVRKKKARWRKEVEGFTWDMNLIEDNQKNEYRKYVEDNFGEDLQAKKLCVFGVENTTDILRDAVEGSNIELRGRTDLLLLSDNVMESADYVHDLPEVRMLIEVQKTV</sequence>
<dbReference type="InterPro" id="IPR052980">
    <property type="entry name" value="Crinkler_effector"/>
</dbReference>
<comment type="caution">
    <text evidence="1">The sequence shown here is derived from an EMBL/GenBank/DDBJ whole genome shotgun (WGS) entry which is preliminary data.</text>
</comment>